<proteinExistence type="predicted"/>
<feature type="compositionally biased region" description="Low complexity" evidence="1">
    <location>
        <begin position="70"/>
        <end position="86"/>
    </location>
</feature>
<dbReference type="AlphaFoldDB" id="A0A024UPY0"/>
<sequence>MSSADGAHHGHHEARKVKTTLIIEVALDDGVFVNPTFRYKFLDGSKKVTPPVGTAGSWVPIAADGTAGVAPAPNAPASNAKAPPSARQGQGTADNSSSPVDLGPKYFRHEQHIPDFDITEAFALKLNDNPIVTFFLADQTPGQAATAVTEHNQTTTPTVGRNFITFFEVDTSPLLAGDLVLEQQWGCDVAAKDMHLPLGAPFVNAHGIHSVTIRIKVDHPLLSPALVQSLNPLTVCIRKATNLPGITVQSKPLLQYITPTPHTALHKCCVPAYASLRMPMCPQRIVRTSGILQDTDVAWDHKSTFLCGPLDWPSLEESLQAGHVDVELHDRDIQLDREYAELVKKWESYVGGRFPDSSHPPTHDHHPPNAKLDVFQVDEIAKQDIQSLYFVRAGDCNAHGVGMYRFYELLRTTNLKKQEAGKPFMTLKLTADIVPHKRRIPPKEGSDEDINLSQVDKLVRLPGSYLNCLTALAVEATLQNPLGSNPPTGPPTPCKHGGGVFTRMVVVIPYNDVATLQNMSKAMESINSAALPGVPLRSYLLTAAQKEACDSGDLNVITGFQVIDAHYRMIFLEGIAETGLATLHKMVPRTAANSRTGFRMFANPDVRFVSRLYTAFDVDMKRIKLRDPLPDIVKRPELYMRSKVSENCFQALNRLGDVRKADRLIELKDLNLFPTVQMLLEVESKYGESITLEDIHGHGHDQVKQHVLKQLQGGVQATTTDTTSSASTHTASDSTLQTTSTSSSTTGDVTQNSTAGGAPVRYKAKTDATNDAFEQAKKNWMPKDYVETRRLERQMADEVYALTKAANSAVDDGQPVYMYSGQKLRTKDLEKDAMRQRLSKDRHATYTYSKDFNSLTMSMVDETKLALLAEAESRAKFTTPSGFVYPAPRQPSEFYKHKDAPSAARVEDLHSPWIENLYNPQPLSRGGGGGGGNKSRPFDCLPSKDMVFGGTNADGSVNPEYFKSVHLVGDGLAKEMEEAKAKEHKEWLDKLVVDRDNLRFIAHGNIMGQGRAKPSPLDKPCDILSGPVRSKPLRIVRAAKLPSGKPVPLQAMPVSIMNQDVYTGGAMKVIMREKDPALFTAKNERDEGKDFLFPSITQILVPDVNKHTTILKPRKPLAAAEKTGTRWSNPNQDLRS</sequence>
<name>A0A024UPY0_9STRA</name>
<feature type="region of interest" description="Disordered" evidence="1">
    <location>
        <begin position="70"/>
        <end position="104"/>
    </location>
</feature>
<dbReference type="STRING" id="157072.A0A024UPY0"/>
<evidence type="ECO:0000313" key="2">
    <source>
        <dbReference type="EMBL" id="ETW08471.1"/>
    </source>
</evidence>
<feature type="compositionally biased region" description="Polar residues" evidence="1">
    <location>
        <begin position="1125"/>
        <end position="1136"/>
    </location>
</feature>
<dbReference type="RefSeq" id="XP_008862276.1">
    <property type="nucleotide sequence ID" value="XM_008864054.1"/>
</dbReference>
<feature type="region of interest" description="Disordered" evidence="1">
    <location>
        <begin position="716"/>
        <end position="763"/>
    </location>
</feature>
<reference evidence="2" key="1">
    <citation type="submission" date="2013-12" db="EMBL/GenBank/DDBJ databases">
        <title>The Genome Sequence of Aphanomyces invadans NJM9701.</title>
        <authorList>
            <consortium name="The Broad Institute Genomics Platform"/>
            <person name="Russ C."/>
            <person name="Tyler B."/>
            <person name="van West P."/>
            <person name="Dieguez-Uribeondo J."/>
            <person name="Young S.K."/>
            <person name="Zeng Q."/>
            <person name="Gargeya S."/>
            <person name="Fitzgerald M."/>
            <person name="Abouelleil A."/>
            <person name="Alvarado L."/>
            <person name="Chapman S.B."/>
            <person name="Gainer-Dewar J."/>
            <person name="Goldberg J."/>
            <person name="Griggs A."/>
            <person name="Gujja S."/>
            <person name="Hansen M."/>
            <person name="Howarth C."/>
            <person name="Imamovic A."/>
            <person name="Ireland A."/>
            <person name="Larimer J."/>
            <person name="McCowan C."/>
            <person name="Murphy C."/>
            <person name="Pearson M."/>
            <person name="Poon T.W."/>
            <person name="Priest M."/>
            <person name="Roberts A."/>
            <person name="Saif S."/>
            <person name="Shea T."/>
            <person name="Sykes S."/>
            <person name="Wortman J."/>
            <person name="Nusbaum C."/>
            <person name="Birren B."/>
        </authorList>
    </citation>
    <scope>NUCLEOTIDE SEQUENCE [LARGE SCALE GENOMIC DNA]</scope>
    <source>
        <strain evidence="2">NJM9701</strain>
    </source>
</reference>
<accession>A0A024UPY0</accession>
<evidence type="ECO:0000256" key="1">
    <source>
        <dbReference type="SAM" id="MobiDB-lite"/>
    </source>
</evidence>
<protein>
    <submittedName>
        <fullName evidence="2">Uncharacterized protein</fullName>
    </submittedName>
</protein>
<dbReference type="GeneID" id="20078098"/>
<gene>
    <name evidence="2" type="ORF">H310_01048</name>
</gene>
<feature type="compositionally biased region" description="Polar residues" evidence="1">
    <location>
        <begin position="87"/>
        <end position="99"/>
    </location>
</feature>
<dbReference type="PANTHER" id="PTHR33667:SF7">
    <property type="entry name" value="RIKEN CDNA 1810020O05 GENE"/>
    <property type="match status" value="1"/>
</dbReference>
<dbReference type="eggNOG" id="ENOG502QU03">
    <property type="taxonomic scope" value="Eukaryota"/>
</dbReference>
<feature type="compositionally biased region" description="Low complexity" evidence="1">
    <location>
        <begin position="717"/>
        <end position="746"/>
    </location>
</feature>
<dbReference type="OrthoDB" id="188352at2759"/>
<dbReference type="EMBL" id="KI913953">
    <property type="protein sequence ID" value="ETW08471.1"/>
    <property type="molecule type" value="Genomic_DNA"/>
</dbReference>
<feature type="region of interest" description="Disordered" evidence="1">
    <location>
        <begin position="1115"/>
        <end position="1136"/>
    </location>
</feature>
<organism evidence="2">
    <name type="scientific">Aphanomyces invadans</name>
    <dbReference type="NCBI Taxonomy" id="157072"/>
    <lineage>
        <taxon>Eukaryota</taxon>
        <taxon>Sar</taxon>
        <taxon>Stramenopiles</taxon>
        <taxon>Oomycota</taxon>
        <taxon>Saprolegniomycetes</taxon>
        <taxon>Saprolegniales</taxon>
        <taxon>Verrucalvaceae</taxon>
        <taxon>Aphanomyces</taxon>
    </lineage>
</organism>
<dbReference type="VEuPathDB" id="FungiDB:H310_01048"/>
<dbReference type="PANTHER" id="PTHR33667">
    <property type="entry name" value="SI:DKEY-57N24.6"/>
    <property type="match status" value="1"/>
</dbReference>